<keyword evidence="3" id="KW-0234">DNA repair</keyword>
<dbReference type="SUPFAM" id="SSF89550">
    <property type="entry name" value="PHP domain-like"/>
    <property type="match status" value="1"/>
</dbReference>
<dbReference type="Gene3D" id="3.20.20.140">
    <property type="entry name" value="Metal-dependent hydrolases"/>
    <property type="match status" value="1"/>
</dbReference>
<proteinExistence type="predicted"/>
<evidence type="ECO:0000256" key="2">
    <source>
        <dbReference type="ARBA" id="ARBA00022763"/>
    </source>
</evidence>
<name>W6RGM2_9HYPH</name>
<dbReference type="InterPro" id="IPR003346">
    <property type="entry name" value="Transposase_20"/>
</dbReference>
<dbReference type="Pfam" id="PF07733">
    <property type="entry name" value="DNA_pol3_alpha"/>
    <property type="match status" value="1"/>
</dbReference>
<evidence type="ECO:0000259" key="4">
    <source>
        <dbReference type="SMART" id="SM00481"/>
    </source>
</evidence>
<dbReference type="GO" id="GO:0006281">
    <property type="term" value="P:DNA repair"/>
    <property type="evidence" value="ECO:0007669"/>
    <property type="project" value="UniProtKB-KW"/>
</dbReference>
<keyword evidence="6" id="KW-1185">Reference proteome</keyword>
<dbReference type="InterPro" id="IPR047650">
    <property type="entry name" value="Transpos_IS110"/>
</dbReference>
<dbReference type="HOGENOM" id="CLU_359763_0_0_5"/>
<keyword evidence="5" id="KW-0614">Plasmid</keyword>
<evidence type="ECO:0000313" key="6">
    <source>
        <dbReference type="Proteomes" id="UP000019443"/>
    </source>
</evidence>
<accession>W6RGM2</accession>
<dbReference type="eggNOG" id="COG0587">
    <property type="taxonomic scope" value="Bacteria"/>
</dbReference>
<dbReference type="Proteomes" id="UP000019443">
    <property type="component" value="Plasmid pLPU83a"/>
</dbReference>
<dbReference type="CDD" id="cd07434">
    <property type="entry name" value="PHP_PolIIIA_DnaE2"/>
    <property type="match status" value="1"/>
</dbReference>
<evidence type="ECO:0000313" key="5">
    <source>
        <dbReference type="EMBL" id="CDM59954.1"/>
    </source>
</evidence>
<gene>
    <name evidence="5" type="ORF">LPU83_pLPU83a_0113</name>
</gene>
<dbReference type="SMART" id="SM00481">
    <property type="entry name" value="POLIIIAc"/>
    <property type="match status" value="1"/>
</dbReference>
<dbReference type="InterPro" id="IPR004013">
    <property type="entry name" value="PHP_dom"/>
</dbReference>
<dbReference type="GO" id="GO:0003677">
    <property type="term" value="F:DNA binding"/>
    <property type="evidence" value="ECO:0007669"/>
    <property type="project" value="InterPro"/>
</dbReference>
<feature type="domain" description="Polymerase/histidinol phosphatase N-terminal" evidence="4">
    <location>
        <begin position="4"/>
        <end position="71"/>
    </location>
</feature>
<dbReference type="GO" id="GO:0004803">
    <property type="term" value="F:transposase activity"/>
    <property type="evidence" value="ECO:0007669"/>
    <property type="project" value="InterPro"/>
</dbReference>
<dbReference type="Pfam" id="PF02811">
    <property type="entry name" value="PHP"/>
    <property type="match status" value="1"/>
</dbReference>
<dbReference type="GO" id="GO:0006260">
    <property type="term" value="P:DNA replication"/>
    <property type="evidence" value="ECO:0007669"/>
    <property type="project" value="InterPro"/>
</dbReference>
<dbReference type="PANTHER" id="PTHR32294">
    <property type="entry name" value="DNA POLYMERASE III SUBUNIT ALPHA"/>
    <property type="match status" value="1"/>
</dbReference>
<protein>
    <recommendedName>
        <fullName evidence="4">Polymerase/histidinol phosphatase N-terminal domain-containing protein</fullName>
    </recommendedName>
</protein>
<dbReference type="InterPro" id="IPR002525">
    <property type="entry name" value="Transp_IS110-like_N"/>
</dbReference>
<dbReference type="Pfam" id="PF01548">
    <property type="entry name" value="DEDD_Tnp_IS110"/>
    <property type="match status" value="1"/>
</dbReference>
<evidence type="ECO:0000256" key="3">
    <source>
        <dbReference type="ARBA" id="ARBA00023204"/>
    </source>
</evidence>
<geneLocation type="plasmid" evidence="5 6">
    <name>pLPU83a</name>
</geneLocation>
<dbReference type="PATRIC" id="fig|348824.6.peg.4633"/>
<organism evidence="5 6">
    <name type="scientific">Rhizobium favelukesii</name>
    <dbReference type="NCBI Taxonomy" id="348824"/>
    <lineage>
        <taxon>Bacteria</taxon>
        <taxon>Pseudomonadati</taxon>
        <taxon>Pseudomonadota</taxon>
        <taxon>Alphaproteobacteria</taxon>
        <taxon>Hyphomicrobiales</taxon>
        <taxon>Rhizobiaceae</taxon>
        <taxon>Rhizobium/Agrobacterium group</taxon>
        <taxon>Rhizobium</taxon>
    </lineage>
</organism>
<dbReference type="InterPro" id="IPR011708">
    <property type="entry name" value="DNA_pol3_alpha_NTPase_dom"/>
</dbReference>
<dbReference type="PANTHER" id="PTHR32294:SF4">
    <property type="entry name" value="ERROR-PRONE DNA POLYMERASE"/>
    <property type="match status" value="1"/>
</dbReference>
<keyword evidence="1" id="KW-0963">Cytoplasm</keyword>
<sequence length="778" mass="87539">MSYAELQVTTHFSFLRGASSAQELFETAKALGIEALGVVDRNSLAGIVRALEASRATGLRLVVGCRLDLQDGMSLLVYPTDRAAYSRLTRLITLGKSRGGKNNCILHWDDVVAYNDGMIGILVPDLPDDACAIQLRKMAELFGDRAYVSLCLRRRQNDQLRLHEISNLAARFKVKTVVTNDVLFHEPGRRQLQDIVTCIRTRTTIDEVGFERERHADRYLKPPEEMERLFPRYRQALARTLEIVRRCTFSLEELTYQYPEEAIVPGKDAQASLEHYVWQCAPDRYPEGLPPDVLKVVRHELDLIRTMKYAPYFLTVFSIVRYARSQDILCQGRGSAANSAVCYILGITSIDPSTNDLLFERFVSQERDEPPDIDVDFEHERREEVIQWIYQTWGNRGATVPGQSINYGWQGWLPPIRWKYGLSIGTGPKHQMEATMDRYIGLDVSLKDTAISIREDGKRIWRGKCPSDPKLLAQMIRKHAPNAKRVVFETGPLSTWFYHALTAEGVPAICIEARHAQKVLNETLNKTDANNADGLAQLAEAGFYKAVRVKAFDSMLTRTLVTARNQLLSISTQLSNQIRGLMKTFGLIVPKGTGRVFDSNVREFLDGNDGLAWIILPLLEAWRDIRKRAADLDRQLLVAARKSQATKLLMTIPGIGAVTAVSYVAAIEDPDNFRTSRSVGAWLGLTTRRYQSGEVDYDGHISRRGDHRLRGLLYEAATVILTRTSARNESSLKSWGLKLRERLGFKRAAVAIARKLAVIMHSMLKTGEVFNALAGATA</sequence>
<dbReference type="InterPro" id="IPR003141">
    <property type="entry name" value="Pol/His_phosphatase_N"/>
</dbReference>
<evidence type="ECO:0000256" key="1">
    <source>
        <dbReference type="ARBA" id="ARBA00022490"/>
    </source>
</evidence>
<dbReference type="EMBL" id="HG916853">
    <property type="protein sequence ID" value="CDM59954.1"/>
    <property type="molecule type" value="Genomic_DNA"/>
</dbReference>
<dbReference type="GO" id="GO:0006313">
    <property type="term" value="P:DNA transposition"/>
    <property type="evidence" value="ECO:0007669"/>
    <property type="project" value="InterPro"/>
</dbReference>
<dbReference type="eggNOG" id="COG3547">
    <property type="taxonomic scope" value="Bacteria"/>
</dbReference>
<dbReference type="NCBIfam" id="NF033542">
    <property type="entry name" value="transpos_IS110"/>
    <property type="match status" value="1"/>
</dbReference>
<dbReference type="KEGG" id="rhl:LPU83_pLPU83a_0113"/>
<dbReference type="GO" id="GO:0008408">
    <property type="term" value="F:3'-5' exonuclease activity"/>
    <property type="evidence" value="ECO:0007669"/>
    <property type="project" value="InterPro"/>
</dbReference>
<dbReference type="InterPro" id="IPR016195">
    <property type="entry name" value="Pol/histidinol_Pase-like"/>
</dbReference>
<dbReference type="AlphaFoldDB" id="W6RGM2"/>
<keyword evidence="2" id="KW-0227">DNA damage</keyword>
<reference evidence="5" key="1">
    <citation type="submission" date="2013-11" db="EMBL/GenBank/DDBJ databases">
        <title>Draft genome sequence of the broad-host-range Rhizobium sp. LPU83 strain, a member of the low-genetic diversity Oregon-like Rhizobium sp. group.</title>
        <authorList>
            <person name="Wibberg D."/>
            <person name="Puehler A."/>
            <person name="Schlueter A."/>
        </authorList>
    </citation>
    <scope>NUCLEOTIDE SEQUENCE [LARGE SCALE GENOMIC DNA]</scope>
    <source>
        <strain evidence="5">LPU83</strain>
        <plasmid evidence="5">pLPU83a</plasmid>
    </source>
</reference>
<dbReference type="Pfam" id="PF02371">
    <property type="entry name" value="Transposase_20"/>
    <property type="match status" value="1"/>
</dbReference>
<dbReference type="InterPro" id="IPR004805">
    <property type="entry name" value="DnaE2/DnaE/PolC"/>
</dbReference>